<proteinExistence type="predicted"/>
<gene>
    <name evidence="1" type="ORF">HH308_05050</name>
</gene>
<evidence type="ECO:0000313" key="1">
    <source>
        <dbReference type="EMBL" id="NMO00581.1"/>
    </source>
</evidence>
<protein>
    <submittedName>
        <fullName evidence="1">Uncharacterized protein</fullName>
    </submittedName>
</protein>
<name>A0A848KWM8_9ACTN</name>
<dbReference type="RefSeq" id="WP_170193094.1">
    <property type="nucleotide sequence ID" value="NZ_JABBNB010000004.1"/>
</dbReference>
<dbReference type="AlphaFoldDB" id="A0A848KWM8"/>
<evidence type="ECO:0000313" key="2">
    <source>
        <dbReference type="Proteomes" id="UP000550729"/>
    </source>
</evidence>
<dbReference type="EMBL" id="JABBNB010000004">
    <property type="protein sequence ID" value="NMO00581.1"/>
    <property type="molecule type" value="Genomic_DNA"/>
</dbReference>
<comment type="caution">
    <text evidence="1">The sequence shown here is derived from an EMBL/GenBank/DDBJ whole genome shotgun (WGS) entry which is preliminary data.</text>
</comment>
<dbReference type="Proteomes" id="UP000550729">
    <property type="component" value="Unassembled WGS sequence"/>
</dbReference>
<accession>A0A848KWM8</accession>
<sequence>MPPLLITLSVDLGLESGPDTMNLKCLNKVGMIGGDRVTFLRAAESLGQHLGTFAQRSTPVDGSVDPASLIGE</sequence>
<reference evidence="1 2" key="1">
    <citation type="submission" date="2020-04" db="EMBL/GenBank/DDBJ databases">
        <title>Gordonia sp. nov. TBRC 11910.</title>
        <authorList>
            <person name="Suriyachadkun C."/>
        </authorList>
    </citation>
    <scope>NUCLEOTIDE SEQUENCE [LARGE SCALE GENOMIC DNA]</scope>
    <source>
        <strain evidence="1 2">TBRC 11910</strain>
    </source>
</reference>
<keyword evidence="2" id="KW-1185">Reference proteome</keyword>
<organism evidence="1 2">
    <name type="scientific">Gordonia asplenii</name>
    <dbReference type="NCBI Taxonomy" id="2725283"/>
    <lineage>
        <taxon>Bacteria</taxon>
        <taxon>Bacillati</taxon>
        <taxon>Actinomycetota</taxon>
        <taxon>Actinomycetes</taxon>
        <taxon>Mycobacteriales</taxon>
        <taxon>Gordoniaceae</taxon>
        <taxon>Gordonia</taxon>
    </lineage>
</organism>